<feature type="transmembrane region" description="Helical" evidence="11">
    <location>
        <begin position="1459"/>
        <end position="1477"/>
    </location>
</feature>
<evidence type="ECO:0000256" key="5">
    <source>
        <dbReference type="ARBA" id="ARBA00022741"/>
    </source>
</evidence>
<comment type="similarity">
    <text evidence="2">Belongs to the cation transport ATPase (P-type) (TC 3.A.3) family. Type V subfamily.</text>
</comment>
<dbReference type="InterPro" id="IPR023298">
    <property type="entry name" value="ATPase_P-typ_TM_dom_sf"/>
</dbReference>
<dbReference type="SFLD" id="SFLDS00003">
    <property type="entry name" value="Haloacid_Dehalogenase"/>
    <property type="match status" value="1"/>
</dbReference>
<dbReference type="SUPFAM" id="SSF81660">
    <property type="entry name" value="Metal cation-transporting ATPase, ATP-binding domain N"/>
    <property type="match status" value="1"/>
</dbReference>
<dbReference type="InterPro" id="IPR001757">
    <property type="entry name" value="P_typ_ATPase"/>
</dbReference>
<feature type="transmembrane region" description="Helical" evidence="11">
    <location>
        <begin position="727"/>
        <end position="745"/>
    </location>
</feature>
<dbReference type="Gene3D" id="3.40.50.1000">
    <property type="entry name" value="HAD superfamily/HAD-like"/>
    <property type="match status" value="1"/>
</dbReference>
<feature type="transmembrane region" description="Helical" evidence="11">
    <location>
        <begin position="1427"/>
        <end position="1447"/>
    </location>
</feature>
<evidence type="ECO:0000256" key="12">
    <source>
        <dbReference type="SAM" id="SignalP"/>
    </source>
</evidence>
<keyword evidence="5" id="KW-0547">Nucleotide-binding</keyword>
<dbReference type="PROSITE" id="PS51257">
    <property type="entry name" value="PROKAR_LIPOPROTEIN"/>
    <property type="match status" value="1"/>
</dbReference>
<dbReference type="InterPro" id="IPR036412">
    <property type="entry name" value="HAD-like_sf"/>
</dbReference>
<dbReference type="NCBIfam" id="TIGR01494">
    <property type="entry name" value="ATPase_P-type"/>
    <property type="match status" value="1"/>
</dbReference>
<dbReference type="EMBL" id="LT554760">
    <property type="protein sequence ID" value="SAM07547.1"/>
    <property type="molecule type" value="Genomic_DNA"/>
</dbReference>
<feature type="transmembrane region" description="Helical" evidence="11">
    <location>
        <begin position="273"/>
        <end position="290"/>
    </location>
</feature>
<keyword evidence="3 11" id="KW-0812">Transmembrane</keyword>
<dbReference type="SFLD" id="SFLDG00002">
    <property type="entry name" value="C1.7:_P-type_atpase_like"/>
    <property type="match status" value="1"/>
</dbReference>
<evidence type="ECO:0000256" key="7">
    <source>
        <dbReference type="ARBA" id="ARBA00022842"/>
    </source>
</evidence>
<dbReference type="GO" id="GO:0140358">
    <property type="term" value="F:P-type transmembrane transporter activity"/>
    <property type="evidence" value="ECO:0007669"/>
    <property type="project" value="InterPro"/>
</dbReference>
<keyword evidence="6" id="KW-0067">ATP-binding</keyword>
<dbReference type="InterPro" id="IPR059000">
    <property type="entry name" value="ATPase_P-type_domA"/>
</dbReference>
<dbReference type="Gene3D" id="3.40.1110.10">
    <property type="entry name" value="Calcium-transporting ATPase, cytoplasmic domain N"/>
    <property type="match status" value="1"/>
</dbReference>
<feature type="transmembrane region" description="Helical" evidence="11">
    <location>
        <begin position="540"/>
        <end position="560"/>
    </location>
</feature>
<dbReference type="SUPFAM" id="SSF56784">
    <property type="entry name" value="HAD-like"/>
    <property type="match status" value="1"/>
</dbReference>
<accession>A0A168RY29</accession>
<keyword evidence="12" id="KW-0732">Signal</keyword>
<feature type="transmembrane region" description="Helical" evidence="11">
    <location>
        <begin position="214"/>
        <end position="233"/>
    </location>
</feature>
<keyword evidence="9 11" id="KW-1133">Transmembrane helix</keyword>
<organism evidence="14">
    <name type="scientific">Absidia glauca</name>
    <name type="common">Pin mould</name>
    <dbReference type="NCBI Taxonomy" id="4829"/>
    <lineage>
        <taxon>Eukaryota</taxon>
        <taxon>Fungi</taxon>
        <taxon>Fungi incertae sedis</taxon>
        <taxon>Mucoromycota</taxon>
        <taxon>Mucoromycotina</taxon>
        <taxon>Mucoromycetes</taxon>
        <taxon>Mucorales</taxon>
        <taxon>Cunninghamellaceae</taxon>
        <taxon>Absidia</taxon>
    </lineage>
</organism>
<dbReference type="InterPro" id="IPR006544">
    <property type="entry name" value="P-type_TPase_V"/>
</dbReference>
<evidence type="ECO:0000256" key="8">
    <source>
        <dbReference type="ARBA" id="ARBA00022967"/>
    </source>
</evidence>
<dbReference type="PROSITE" id="PS00154">
    <property type="entry name" value="ATPASE_E1_E2"/>
    <property type="match status" value="1"/>
</dbReference>
<dbReference type="InParanoid" id="A0A168RY29"/>
<feature type="transmembrane region" description="Helical" evidence="11">
    <location>
        <begin position="704"/>
        <end position="721"/>
    </location>
</feature>
<dbReference type="GO" id="GO:0046872">
    <property type="term" value="F:metal ion binding"/>
    <property type="evidence" value="ECO:0007669"/>
    <property type="project" value="UniProtKB-KW"/>
</dbReference>
<dbReference type="Proteomes" id="UP000078561">
    <property type="component" value="Unassembled WGS sequence"/>
</dbReference>
<comment type="subcellular location">
    <subcellularLocation>
        <location evidence="1">Membrane</location>
        <topology evidence="1">Multi-pass membrane protein</topology>
    </subcellularLocation>
</comment>
<feature type="signal peptide" evidence="12">
    <location>
        <begin position="1"/>
        <end position="20"/>
    </location>
</feature>
<dbReference type="InterPro" id="IPR008250">
    <property type="entry name" value="ATPase_P-typ_transduc_dom_A_sf"/>
</dbReference>
<keyword evidence="10 11" id="KW-0472">Membrane</keyword>
<reference evidence="14" key="1">
    <citation type="submission" date="2016-04" db="EMBL/GenBank/DDBJ databases">
        <authorList>
            <person name="Evans L.H."/>
            <person name="Alamgir A."/>
            <person name="Owens N."/>
            <person name="Weber N.D."/>
            <person name="Virtaneva K."/>
            <person name="Barbian K."/>
            <person name="Babar A."/>
            <person name="Rosenke K."/>
        </authorList>
    </citation>
    <scope>NUCLEOTIDE SEQUENCE [LARGE SCALE GENOMIC DNA]</scope>
    <source>
        <strain evidence="14">CBS 101.48</strain>
    </source>
</reference>
<name>A0A168RY29_ABSGL</name>
<evidence type="ECO:0000259" key="13">
    <source>
        <dbReference type="Pfam" id="PF00122"/>
    </source>
</evidence>
<evidence type="ECO:0000256" key="11">
    <source>
        <dbReference type="SAM" id="Phobius"/>
    </source>
</evidence>
<dbReference type="OrthoDB" id="48943at2759"/>
<feature type="transmembrane region" description="Helical" evidence="11">
    <location>
        <begin position="434"/>
        <end position="454"/>
    </location>
</feature>
<dbReference type="PANTHER" id="PTHR45630">
    <property type="entry name" value="CATION-TRANSPORTING ATPASE-RELATED"/>
    <property type="match status" value="1"/>
</dbReference>
<sequence>MKRIAWSTLYLLLWSIVVSCYPSAPGTCNMDLMGTIGHGPSKSSCTDCYRILVQPHSSPSSTSDITIKIVGTQAYQGLMLLVKDQSNQTVGRFVDFDEAMFAPVACDDEAIEEESVAVIGHLDPRIKSWPIQVGWQAETSHRGDYRVQGMVVIDYDNFHMIPEQAFKLERKASIPLNSTLSDIAATSVPSAKGLAEPTVDLETEEWPLESVNPLFLKVVMALMFVYVAMSLILRHIFKTRRSRLQQHRHLDQEEDESTAHLVKTSTRMKSPSVYLLLLFITVAQALPKFHTVNGHFNNGTVCPAQTKQHVPCPALCVSDLSQCPTLPTCSAPGETLCGDGACHQDCSTVAPPSPCTCPSNPGVRLIQCPLSTYIDIHQWDPSKNDIQTYTLCSAAYNYSSTVPTWASMESNTTALWNVCDAPAGMTFPIMAPFVITYLVIFLGFFVFLATWLVYKSMGEKSFNRTNSVTKPQTKSHDPSYQDIQLKGFNNDWFGVLLIIYTGIVSVGWLVFLLVISLDYYGYVLSNTPYILTYDSYPLSSKAFCVLWFLSTAWYLILNLFRAKLINFFRLRHSLESAHYIQIETPRKVLQMLQEGNNKGGLVSYIQALETQLRATLGFNVFVATVKIQTSLDGRRFFEFQSTRYTYQNGTFQPATLSLGTDVSQLLAMAHGLSSKEALDRLEWIGPNFIAVHVPHFAEALWQELTGFFYIYQLQILWVYFYMAYWQIGISDTGVILLAAIIKVVVRLRSEYRVKAMAEHVNDIKVLRDDQWRSISTADLVPGDVFEIIPHQIVPVDAVVLEGDVVVDESSLTGEPLPIRKFPLRNDGQPYDRLVSGKIHSLYAGTTIKQTTSASTGLVLETRTNTEKGKLVQKILFPQPVSFIFHEQLKLVFCILLCWAVFLLGIGSWWLGGQGMTALFYGLTCAAQVMNPLLPAILVVGQSIAAGRLRRKGIYCVDLPRILMAGKVQVFCFDKTGTLTKEGLEYYGVYPVQSSSPGALRFGAAKQQFGDLQDGDQVQQLLKWGLASCHSVTTLADDYIGNPVDIVMFQATGASLSTTDGCDYFTLTDSSNEKQHSLEMVQRFEFQHARASMSVAIRDTATGHVHIFCKGSFERMQVVSAHVPDDFDKVTSNLAREGCYVLGMAHRDLGVIDPQTVRGWSRDEMEAGLSFLGLVLFKNLLKDDTRDAIVQLKQGDTRTVMITGDNALTGVFIGQQCGLVPPHVRMLVGDVMLDKDKTDDEYPADQQTPTTIAWHDSETGAREYDVDLALETQQVELAVTGKAFRHLLATDAMRRYLFSTRIFARMTPVDKMQCVELFMERAVTAMCGDGGNDCGALRTAHVGIAMSEAEASVVSPFSTPQRSVQACVDLLIQGRAGLATSFSSYKYLIMYGETMATVKLCTFYYTMSFSQWNFILIDAFIVRQKKKADILTFITLFQFINSGFVFNYGYIFRKTWFRNYLLIGVWILFVTIVSYWELADPNAFGCLMRVNCGNPDVLVSMGYPRPDYYIEPYNNPWGHNVLPKTFRYQLWAYSIGNFLAINAWELLVILGPVRTYLRSVRPLNRLKIQL</sequence>
<keyword evidence="4" id="KW-0479">Metal-binding</keyword>
<evidence type="ECO:0000313" key="15">
    <source>
        <dbReference type="Proteomes" id="UP000078561"/>
    </source>
</evidence>
<dbReference type="STRING" id="4829.A0A168RY29"/>
<dbReference type="PROSITE" id="PS01229">
    <property type="entry name" value="COF_2"/>
    <property type="match status" value="1"/>
</dbReference>
<dbReference type="PANTHER" id="PTHR45630:SF11">
    <property type="entry name" value="CATION-TRANSPORTING P-TYPE ATPASE N-TERMINAL DOMAIN-CONTAINING PROTEIN"/>
    <property type="match status" value="1"/>
</dbReference>
<dbReference type="Gene3D" id="2.70.150.10">
    <property type="entry name" value="Calcium-transporting ATPase, cytoplasmic transduction domain A"/>
    <property type="match status" value="1"/>
</dbReference>
<dbReference type="Pfam" id="PF00122">
    <property type="entry name" value="E1-E2_ATPase"/>
    <property type="match status" value="1"/>
</dbReference>
<dbReference type="GO" id="GO:0016020">
    <property type="term" value="C:membrane"/>
    <property type="evidence" value="ECO:0007669"/>
    <property type="project" value="UniProtKB-SubCell"/>
</dbReference>
<dbReference type="GO" id="GO:0005524">
    <property type="term" value="F:ATP binding"/>
    <property type="evidence" value="ECO:0007669"/>
    <property type="project" value="UniProtKB-KW"/>
</dbReference>
<dbReference type="SFLD" id="SFLDF00027">
    <property type="entry name" value="p-type_atpase"/>
    <property type="match status" value="1"/>
</dbReference>
<dbReference type="GO" id="GO:0016887">
    <property type="term" value="F:ATP hydrolysis activity"/>
    <property type="evidence" value="ECO:0007669"/>
    <property type="project" value="InterPro"/>
</dbReference>
<feature type="transmembrane region" description="Helical" evidence="11">
    <location>
        <begin position="492"/>
        <end position="520"/>
    </location>
</feature>
<dbReference type="InterPro" id="IPR023214">
    <property type="entry name" value="HAD_sf"/>
</dbReference>
<evidence type="ECO:0000256" key="3">
    <source>
        <dbReference type="ARBA" id="ARBA00022692"/>
    </source>
</evidence>
<keyword evidence="8" id="KW-1278">Translocase</keyword>
<dbReference type="InterPro" id="IPR044492">
    <property type="entry name" value="P_typ_ATPase_HD_dom"/>
</dbReference>
<evidence type="ECO:0000256" key="6">
    <source>
        <dbReference type="ARBA" id="ARBA00022840"/>
    </source>
</evidence>
<protein>
    <recommendedName>
        <fullName evidence="13">P-type ATPase A domain-containing protein</fullName>
    </recommendedName>
</protein>
<evidence type="ECO:0000256" key="9">
    <source>
        <dbReference type="ARBA" id="ARBA00022989"/>
    </source>
</evidence>
<dbReference type="SUPFAM" id="SSF81665">
    <property type="entry name" value="Calcium ATPase, transmembrane domain M"/>
    <property type="match status" value="1"/>
</dbReference>
<dbReference type="InterPro" id="IPR018303">
    <property type="entry name" value="ATPase_P-typ_P_site"/>
</dbReference>
<feature type="transmembrane region" description="Helical" evidence="11">
    <location>
        <begin position="1529"/>
        <end position="1556"/>
    </location>
</feature>
<feature type="domain" description="P-type ATPase A" evidence="13">
    <location>
        <begin position="763"/>
        <end position="873"/>
    </location>
</feature>
<evidence type="ECO:0000256" key="2">
    <source>
        <dbReference type="ARBA" id="ARBA00006000"/>
    </source>
</evidence>
<evidence type="ECO:0000256" key="10">
    <source>
        <dbReference type="ARBA" id="ARBA00023136"/>
    </source>
</evidence>
<feature type="chain" id="PRO_5007900123" description="P-type ATPase A domain-containing protein" evidence="12">
    <location>
        <begin position="21"/>
        <end position="1569"/>
    </location>
</feature>
<dbReference type="InterPro" id="IPR023299">
    <property type="entry name" value="ATPase_P-typ_cyto_dom_N"/>
</dbReference>
<keyword evidence="7" id="KW-0460">Magnesium</keyword>
<evidence type="ECO:0000313" key="14">
    <source>
        <dbReference type="EMBL" id="SAM07547.1"/>
    </source>
</evidence>
<gene>
    <name evidence="14" type="primary">ABSGL_13190.1 scaffold 13659</name>
</gene>
<keyword evidence="15" id="KW-1185">Reference proteome</keyword>
<proteinExistence type="inferred from homology"/>
<feature type="transmembrane region" description="Helical" evidence="11">
    <location>
        <begin position="890"/>
        <end position="911"/>
    </location>
</feature>
<dbReference type="SUPFAM" id="SSF81653">
    <property type="entry name" value="Calcium ATPase, transduction domain A"/>
    <property type="match status" value="1"/>
</dbReference>
<dbReference type="GO" id="GO:0019829">
    <property type="term" value="F:ATPase-coupled monoatomic cation transmembrane transporter activity"/>
    <property type="evidence" value="ECO:0007669"/>
    <property type="project" value="TreeGrafter"/>
</dbReference>
<evidence type="ECO:0000256" key="1">
    <source>
        <dbReference type="ARBA" id="ARBA00004141"/>
    </source>
</evidence>
<dbReference type="PRINTS" id="PR00119">
    <property type="entry name" value="CATATPASE"/>
</dbReference>
<evidence type="ECO:0000256" key="4">
    <source>
        <dbReference type="ARBA" id="ARBA00022723"/>
    </source>
</evidence>